<dbReference type="EMBL" id="FNSA01000003">
    <property type="protein sequence ID" value="SEC98774.1"/>
    <property type="molecule type" value="Genomic_DNA"/>
</dbReference>
<evidence type="ECO:0000313" key="1">
    <source>
        <dbReference type="EMBL" id="SEC98774.1"/>
    </source>
</evidence>
<dbReference type="InterPro" id="IPR053847">
    <property type="entry name" value="DUF6928"/>
</dbReference>
<dbReference type="Proteomes" id="UP000182241">
    <property type="component" value="Unassembled WGS sequence"/>
</dbReference>
<dbReference type="Pfam" id="PF21997">
    <property type="entry name" value="DUF6928"/>
    <property type="match status" value="1"/>
</dbReference>
<organism evidence="1 2">
    <name type="scientific">Tsukamurella tyrosinosolvens</name>
    <dbReference type="NCBI Taxonomy" id="57704"/>
    <lineage>
        <taxon>Bacteria</taxon>
        <taxon>Bacillati</taxon>
        <taxon>Actinomycetota</taxon>
        <taxon>Actinomycetes</taxon>
        <taxon>Mycobacteriales</taxon>
        <taxon>Tsukamurellaceae</taxon>
        <taxon>Tsukamurella</taxon>
    </lineage>
</organism>
<name>A0A1H4X207_TSUTY</name>
<dbReference type="STRING" id="57704.SAMN04489793_3700"/>
<accession>A0A1H4X207</accession>
<sequence>MGMKCNFVVACRSDPADRLRNLPPLDVDASDALATAVLGKRSWGRSRRSHRTGDLSVDVYPKDGEIAVAVYGDLVIVASDDVLSWFEQTVEGWGVALIDDYDADVFVLHSVVDMGCFAAWRGGELIRSFAGSSDDGVIVDEGGRLPFERDLHGEDDDFGWITENAILDRLGYCYEGPYSADNIDPATVPLLVYR</sequence>
<proteinExistence type="predicted"/>
<protein>
    <submittedName>
        <fullName evidence="1">Uncharacterized protein</fullName>
    </submittedName>
</protein>
<evidence type="ECO:0000313" key="2">
    <source>
        <dbReference type="Proteomes" id="UP000182241"/>
    </source>
</evidence>
<dbReference type="RefSeq" id="WP_074850689.1">
    <property type="nucleotide sequence ID" value="NZ_CBDRGN010000003.1"/>
</dbReference>
<keyword evidence="2" id="KW-1185">Reference proteome</keyword>
<gene>
    <name evidence="1" type="ORF">SAMN04489793_3700</name>
</gene>
<reference evidence="2" key="1">
    <citation type="submission" date="2016-10" db="EMBL/GenBank/DDBJ databases">
        <authorList>
            <person name="Varghese N."/>
            <person name="Submissions S."/>
        </authorList>
    </citation>
    <scope>NUCLEOTIDE SEQUENCE [LARGE SCALE GENOMIC DNA]</scope>
    <source>
        <strain evidence="2">DSM 44234</strain>
    </source>
</reference>
<dbReference type="AlphaFoldDB" id="A0A1H4X207"/>
<dbReference type="OrthoDB" id="4772769at2"/>